<name>A0A1D3TY37_9FIRM</name>
<evidence type="ECO:0000256" key="1">
    <source>
        <dbReference type="ARBA" id="ARBA00023015"/>
    </source>
</evidence>
<dbReference type="GO" id="GO:0003677">
    <property type="term" value="F:DNA binding"/>
    <property type="evidence" value="ECO:0007669"/>
    <property type="project" value="UniProtKB-KW"/>
</dbReference>
<dbReference type="PROSITE" id="PS50949">
    <property type="entry name" value="HTH_GNTR"/>
    <property type="match status" value="1"/>
</dbReference>
<dbReference type="InterPro" id="IPR011711">
    <property type="entry name" value="GntR_C"/>
</dbReference>
<dbReference type="EMBL" id="FMKA01000038">
    <property type="protein sequence ID" value="SCP99340.1"/>
    <property type="molecule type" value="Genomic_DNA"/>
</dbReference>
<dbReference type="PANTHER" id="PTHR43537:SF45">
    <property type="entry name" value="GNTR FAMILY REGULATORY PROTEIN"/>
    <property type="match status" value="1"/>
</dbReference>
<dbReference type="Proteomes" id="UP000199315">
    <property type="component" value="Unassembled WGS sequence"/>
</dbReference>
<keyword evidence="6" id="KW-1185">Reference proteome</keyword>
<sequence length="224" mass="26380">MKITEREKRESAREYAFRTIKQNIISLDLEPGTTVSENELAAEMGISRTPVREALIELSKLNIVEIYPQRGSVISLIDSELVDEIRFLRQTLETAMVEQACDTASEHDLLMLEENLRMQEYYLEHEQLDKQFQLDDKFHELLYKTCNKNMVYRLLGDLMAHFDRVRSLSLIVIKDKKVISDHRSIVEAIRNKDKTAAKEIISKHLSRYIVDEKELKMKYPHYFK</sequence>
<dbReference type="OrthoDB" id="368823at2"/>
<dbReference type="Gene3D" id="1.10.10.10">
    <property type="entry name" value="Winged helix-like DNA-binding domain superfamily/Winged helix DNA-binding domain"/>
    <property type="match status" value="1"/>
</dbReference>
<dbReference type="Pfam" id="PF00392">
    <property type="entry name" value="GntR"/>
    <property type="match status" value="1"/>
</dbReference>
<dbReference type="PRINTS" id="PR00035">
    <property type="entry name" value="HTHGNTR"/>
</dbReference>
<protein>
    <submittedName>
        <fullName evidence="5">DNA-binding transcriptional regulator, GntR family</fullName>
    </submittedName>
</protein>
<feature type="domain" description="HTH gntR-type" evidence="4">
    <location>
        <begin position="10"/>
        <end position="77"/>
    </location>
</feature>
<dbReference type="InterPro" id="IPR008920">
    <property type="entry name" value="TF_FadR/GntR_C"/>
</dbReference>
<dbReference type="AlphaFoldDB" id="A0A1D3TY37"/>
<evidence type="ECO:0000256" key="2">
    <source>
        <dbReference type="ARBA" id="ARBA00023125"/>
    </source>
</evidence>
<evidence type="ECO:0000313" key="6">
    <source>
        <dbReference type="Proteomes" id="UP000199315"/>
    </source>
</evidence>
<reference evidence="5 6" key="1">
    <citation type="submission" date="2016-09" db="EMBL/GenBank/DDBJ databases">
        <authorList>
            <person name="Capua I."/>
            <person name="De Benedictis P."/>
            <person name="Joannis T."/>
            <person name="Lombin L.H."/>
            <person name="Cattoli G."/>
        </authorList>
    </citation>
    <scope>NUCLEOTIDE SEQUENCE [LARGE SCALE GENOMIC DNA]</scope>
    <source>
        <strain evidence="5 6">GluBS11</strain>
    </source>
</reference>
<dbReference type="SMART" id="SM00345">
    <property type="entry name" value="HTH_GNTR"/>
    <property type="match status" value="1"/>
</dbReference>
<dbReference type="InterPro" id="IPR036388">
    <property type="entry name" value="WH-like_DNA-bd_sf"/>
</dbReference>
<dbReference type="SUPFAM" id="SSF48008">
    <property type="entry name" value="GntR ligand-binding domain-like"/>
    <property type="match status" value="1"/>
</dbReference>
<dbReference type="CDD" id="cd07377">
    <property type="entry name" value="WHTH_GntR"/>
    <property type="match status" value="1"/>
</dbReference>
<dbReference type="STRING" id="1619234.SAMN05421730_103817"/>
<dbReference type="Gene3D" id="1.20.120.530">
    <property type="entry name" value="GntR ligand-binding domain-like"/>
    <property type="match status" value="1"/>
</dbReference>
<accession>A0A1D3TY37</accession>
<dbReference type="Pfam" id="PF07729">
    <property type="entry name" value="FCD"/>
    <property type="match status" value="1"/>
</dbReference>
<keyword evidence="1" id="KW-0805">Transcription regulation</keyword>
<keyword evidence="2 5" id="KW-0238">DNA-binding</keyword>
<dbReference type="InterPro" id="IPR000524">
    <property type="entry name" value="Tscrpt_reg_HTH_GntR"/>
</dbReference>
<keyword evidence="3" id="KW-0804">Transcription</keyword>
<proteinExistence type="predicted"/>
<evidence type="ECO:0000256" key="3">
    <source>
        <dbReference type="ARBA" id="ARBA00023163"/>
    </source>
</evidence>
<evidence type="ECO:0000313" key="5">
    <source>
        <dbReference type="EMBL" id="SCP99340.1"/>
    </source>
</evidence>
<dbReference type="GO" id="GO:0003700">
    <property type="term" value="F:DNA-binding transcription factor activity"/>
    <property type="evidence" value="ECO:0007669"/>
    <property type="project" value="InterPro"/>
</dbReference>
<dbReference type="PANTHER" id="PTHR43537">
    <property type="entry name" value="TRANSCRIPTIONAL REGULATOR, GNTR FAMILY"/>
    <property type="match status" value="1"/>
</dbReference>
<dbReference type="SMART" id="SM00895">
    <property type="entry name" value="FCD"/>
    <property type="match status" value="1"/>
</dbReference>
<organism evidence="5 6">
    <name type="scientific">Anaerobium acetethylicum</name>
    <dbReference type="NCBI Taxonomy" id="1619234"/>
    <lineage>
        <taxon>Bacteria</taxon>
        <taxon>Bacillati</taxon>
        <taxon>Bacillota</taxon>
        <taxon>Clostridia</taxon>
        <taxon>Lachnospirales</taxon>
        <taxon>Lachnospiraceae</taxon>
        <taxon>Anaerobium</taxon>
    </lineage>
</organism>
<evidence type="ECO:0000259" key="4">
    <source>
        <dbReference type="PROSITE" id="PS50949"/>
    </source>
</evidence>
<dbReference type="SUPFAM" id="SSF46785">
    <property type="entry name" value="Winged helix' DNA-binding domain"/>
    <property type="match status" value="1"/>
</dbReference>
<gene>
    <name evidence="5" type="ORF">SAMN05421730_103817</name>
</gene>
<dbReference type="RefSeq" id="WP_091236700.1">
    <property type="nucleotide sequence ID" value="NZ_FMKA01000038.1"/>
</dbReference>
<dbReference type="InterPro" id="IPR036390">
    <property type="entry name" value="WH_DNA-bd_sf"/>
</dbReference>